<name>A0A0G1V8Y3_9BACT</name>
<comment type="caution">
    <text evidence="1">The sequence shown here is derived from an EMBL/GenBank/DDBJ whole genome shotgun (WGS) entry which is preliminary data.</text>
</comment>
<gene>
    <name evidence="1" type="ORF">UY01_C0029G0009</name>
</gene>
<accession>A0A0G1V8Y3</accession>
<dbReference type="Proteomes" id="UP000034879">
    <property type="component" value="Unassembled WGS sequence"/>
</dbReference>
<proteinExistence type="predicted"/>
<dbReference type="SUPFAM" id="SSF51182">
    <property type="entry name" value="RmlC-like cupins"/>
    <property type="match status" value="1"/>
</dbReference>
<protein>
    <recommendedName>
        <fullName evidence="3">Cupin 2 conserved barrel domain-containing protein</fullName>
    </recommendedName>
</protein>
<dbReference type="Gene3D" id="2.60.120.10">
    <property type="entry name" value="Jelly Rolls"/>
    <property type="match status" value="1"/>
</dbReference>
<dbReference type="EMBL" id="LCOJ01000029">
    <property type="protein sequence ID" value="KKU74663.1"/>
    <property type="molecule type" value="Genomic_DNA"/>
</dbReference>
<dbReference type="InterPro" id="IPR014710">
    <property type="entry name" value="RmlC-like_jellyroll"/>
</dbReference>
<sequence>MTIETVEHVEVLAHIFRHSLKADGVKFLTPPDYSLQLGLIEHPTGKEIKDHIHRQDIKYKVDTTQEFLYIEKGSIEVTLYTTGWKVVKQTILNEGDFILFVGGGHGLKVLKKCRIIEIKQGPYPGDKNAKIYRDEPDSH</sequence>
<evidence type="ECO:0008006" key="3">
    <source>
        <dbReference type="Google" id="ProtNLM"/>
    </source>
</evidence>
<evidence type="ECO:0000313" key="1">
    <source>
        <dbReference type="EMBL" id="KKU74663.1"/>
    </source>
</evidence>
<reference evidence="1 2" key="1">
    <citation type="journal article" date="2015" name="Nature">
        <title>rRNA introns, odd ribosomes, and small enigmatic genomes across a large radiation of phyla.</title>
        <authorList>
            <person name="Brown C.T."/>
            <person name="Hug L.A."/>
            <person name="Thomas B.C."/>
            <person name="Sharon I."/>
            <person name="Castelle C.J."/>
            <person name="Singh A."/>
            <person name="Wilkins M.J."/>
            <person name="Williams K.H."/>
            <person name="Banfield J.F."/>
        </authorList>
    </citation>
    <scope>NUCLEOTIDE SEQUENCE [LARGE SCALE GENOMIC DNA]</scope>
</reference>
<dbReference type="AlphaFoldDB" id="A0A0G1V8Y3"/>
<evidence type="ECO:0000313" key="2">
    <source>
        <dbReference type="Proteomes" id="UP000034879"/>
    </source>
</evidence>
<dbReference type="InterPro" id="IPR011051">
    <property type="entry name" value="RmlC_Cupin_sf"/>
</dbReference>
<organism evidence="1 2">
    <name type="scientific">Candidatus Nomurabacteria bacterium GW2011_GWB1_47_6</name>
    <dbReference type="NCBI Taxonomy" id="1618749"/>
    <lineage>
        <taxon>Bacteria</taxon>
        <taxon>Candidatus Nomuraibacteriota</taxon>
    </lineage>
</organism>